<name>A0A2K3Q8V8_9HYPO</name>
<comment type="caution">
    <text evidence="2">The sequence shown here is derived from an EMBL/GenBank/DDBJ whole genome shotgun (WGS) entry which is preliminary data.</text>
</comment>
<feature type="region of interest" description="Disordered" evidence="1">
    <location>
        <begin position="1"/>
        <end position="35"/>
    </location>
</feature>
<keyword evidence="3" id="KW-1185">Reference proteome</keyword>
<evidence type="ECO:0000256" key="1">
    <source>
        <dbReference type="SAM" id="MobiDB-lite"/>
    </source>
</evidence>
<dbReference type="Proteomes" id="UP000236621">
    <property type="component" value="Unassembled WGS sequence"/>
</dbReference>
<reference evidence="2 3" key="1">
    <citation type="submission" date="2017-08" db="EMBL/GenBank/DDBJ databases">
        <title>Harnessing the power of phylogenomics to disentangle the directionality and signatures of interkingdom host jumping in the parasitic fungal genus Tolypocladium.</title>
        <authorList>
            <person name="Quandt C.A."/>
            <person name="Patterson W."/>
            <person name="Spatafora J.W."/>
        </authorList>
    </citation>
    <scope>NUCLEOTIDE SEQUENCE [LARGE SCALE GENOMIC DNA]</scope>
    <source>
        <strain evidence="2 3">CBS 113982</strain>
    </source>
</reference>
<organism evidence="2 3">
    <name type="scientific">Tolypocladium capitatum</name>
    <dbReference type="NCBI Taxonomy" id="45235"/>
    <lineage>
        <taxon>Eukaryota</taxon>
        <taxon>Fungi</taxon>
        <taxon>Dikarya</taxon>
        <taxon>Ascomycota</taxon>
        <taxon>Pezizomycotina</taxon>
        <taxon>Sordariomycetes</taxon>
        <taxon>Hypocreomycetidae</taxon>
        <taxon>Hypocreales</taxon>
        <taxon>Ophiocordycipitaceae</taxon>
        <taxon>Tolypocladium</taxon>
    </lineage>
</organism>
<proteinExistence type="predicted"/>
<dbReference type="EMBL" id="NRSZ01000996">
    <property type="protein sequence ID" value="PNY23989.1"/>
    <property type="molecule type" value="Genomic_DNA"/>
</dbReference>
<dbReference type="AlphaFoldDB" id="A0A2K3Q8V8"/>
<accession>A0A2K3Q8V8</accession>
<feature type="compositionally biased region" description="Basic and acidic residues" evidence="1">
    <location>
        <begin position="1"/>
        <end position="12"/>
    </location>
</feature>
<evidence type="ECO:0000313" key="2">
    <source>
        <dbReference type="EMBL" id="PNY23989.1"/>
    </source>
</evidence>
<protein>
    <submittedName>
        <fullName evidence="2">Uncharacterized protein</fullName>
    </submittedName>
</protein>
<evidence type="ECO:0000313" key="3">
    <source>
        <dbReference type="Proteomes" id="UP000236621"/>
    </source>
</evidence>
<sequence length="67" mass="7140">MVEQLAEAHDVAENSGLGSRDARRRPPPGPPADAHFAIAGTLCTLWAARPEAGRKLENDVTPEAVHD</sequence>
<gene>
    <name evidence="2" type="ORF">TCAP_06090</name>
</gene>